<evidence type="ECO:0000313" key="4">
    <source>
        <dbReference type="Proteomes" id="UP000247727"/>
    </source>
</evidence>
<feature type="chain" id="PRO_5016348790" description="Secreted protein" evidence="2">
    <location>
        <begin position="28"/>
        <end position="169"/>
    </location>
</feature>
<dbReference type="AlphaFoldDB" id="A0A318U320"/>
<organism evidence="3 4">
    <name type="scientific">Rhodobacter viridis</name>
    <dbReference type="NCBI Taxonomy" id="1054202"/>
    <lineage>
        <taxon>Bacteria</taxon>
        <taxon>Pseudomonadati</taxon>
        <taxon>Pseudomonadota</taxon>
        <taxon>Alphaproteobacteria</taxon>
        <taxon>Rhodobacterales</taxon>
        <taxon>Rhodobacter group</taxon>
        <taxon>Rhodobacter</taxon>
    </lineage>
</organism>
<feature type="signal peptide" evidence="2">
    <location>
        <begin position="1"/>
        <end position="27"/>
    </location>
</feature>
<dbReference type="RefSeq" id="WP_110803906.1">
    <property type="nucleotide sequence ID" value="NZ_QJTK01000001.1"/>
</dbReference>
<gene>
    <name evidence="3" type="ORF">C8J30_101252</name>
</gene>
<keyword evidence="1" id="KW-1133">Transmembrane helix</keyword>
<name>A0A318U320_9RHOB</name>
<protein>
    <recommendedName>
        <fullName evidence="5">Secreted protein</fullName>
    </recommendedName>
</protein>
<proteinExistence type="predicted"/>
<evidence type="ECO:0008006" key="5">
    <source>
        <dbReference type="Google" id="ProtNLM"/>
    </source>
</evidence>
<evidence type="ECO:0000256" key="1">
    <source>
        <dbReference type="SAM" id="Phobius"/>
    </source>
</evidence>
<evidence type="ECO:0000256" key="2">
    <source>
        <dbReference type="SAM" id="SignalP"/>
    </source>
</evidence>
<comment type="caution">
    <text evidence="3">The sequence shown here is derived from an EMBL/GenBank/DDBJ whole genome shotgun (WGS) entry which is preliminary data.</text>
</comment>
<keyword evidence="1" id="KW-0472">Membrane</keyword>
<accession>A0A318U320</accession>
<keyword evidence="2" id="KW-0732">Signal</keyword>
<dbReference type="Proteomes" id="UP000247727">
    <property type="component" value="Unassembled WGS sequence"/>
</dbReference>
<sequence>MKLRTTLACALALGIAALGTNPSAAQASTITVEGASGTGDASPHVWTTPGVGYFLFDWDEYFVTTFWWGDLHFRIPVGAATAGPDELNDIIVVTSIPPENLRVTRRTEGGYHYINLYFDPLDPGTIMHIVSDFTITEITPTPAPVPAAGGLLVGALGLLGALRARRRAS</sequence>
<reference evidence="3 4" key="1">
    <citation type="submission" date="2018-06" db="EMBL/GenBank/DDBJ databases">
        <title>Genomic Encyclopedia of Type Strains, Phase III (KMG-III): the genomes of soil and plant-associated and newly described type strains.</title>
        <authorList>
            <person name="Whitman W."/>
        </authorList>
    </citation>
    <scope>NUCLEOTIDE SEQUENCE [LARGE SCALE GENOMIC DNA]</scope>
    <source>
        <strain evidence="3 4">JA737</strain>
    </source>
</reference>
<dbReference type="EMBL" id="QJTK01000001">
    <property type="protein sequence ID" value="PYF12870.1"/>
    <property type="molecule type" value="Genomic_DNA"/>
</dbReference>
<evidence type="ECO:0000313" key="3">
    <source>
        <dbReference type="EMBL" id="PYF12870.1"/>
    </source>
</evidence>
<keyword evidence="4" id="KW-1185">Reference proteome</keyword>
<feature type="transmembrane region" description="Helical" evidence="1">
    <location>
        <begin position="143"/>
        <end position="162"/>
    </location>
</feature>
<keyword evidence="1" id="KW-0812">Transmembrane</keyword>